<dbReference type="Proteomes" id="UP000283341">
    <property type="component" value="Unassembled WGS sequence"/>
</dbReference>
<evidence type="ECO:0000313" key="3">
    <source>
        <dbReference type="Proteomes" id="UP000283341"/>
    </source>
</evidence>
<dbReference type="Pfam" id="PF14900">
    <property type="entry name" value="DUF4493"/>
    <property type="match status" value="1"/>
</dbReference>
<comment type="caution">
    <text evidence="2">The sequence shown here is derived from an EMBL/GenBank/DDBJ whole genome shotgun (WGS) entry which is preliminary data.</text>
</comment>
<name>A0A412IKS9_9BACE</name>
<evidence type="ECO:0000313" key="2">
    <source>
        <dbReference type="EMBL" id="RGS38240.1"/>
    </source>
</evidence>
<dbReference type="InterPro" id="IPR027840">
    <property type="entry name" value="DUF4493"/>
</dbReference>
<dbReference type="EMBL" id="QRVJ01000004">
    <property type="protein sequence ID" value="RGS38240.1"/>
    <property type="molecule type" value="Genomic_DNA"/>
</dbReference>
<reference evidence="2 3" key="1">
    <citation type="submission" date="2018-08" db="EMBL/GenBank/DDBJ databases">
        <title>A genome reference for cultivated species of the human gut microbiota.</title>
        <authorList>
            <person name="Zou Y."/>
            <person name="Xue W."/>
            <person name="Luo G."/>
        </authorList>
    </citation>
    <scope>NUCLEOTIDE SEQUENCE [LARGE SCALE GENOMIC DNA]</scope>
    <source>
        <strain evidence="2 3">AF22-3AC</strain>
    </source>
</reference>
<dbReference type="PROSITE" id="PS51257">
    <property type="entry name" value="PROKAR_LIPOPROTEIN"/>
    <property type="match status" value="1"/>
</dbReference>
<proteinExistence type="predicted"/>
<feature type="signal peptide" evidence="1">
    <location>
        <begin position="1"/>
        <end position="18"/>
    </location>
</feature>
<dbReference type="RefSeq" id="WP_118402221.1">
    <property type="nucleotide sequence ID" value="NZ_JADNFX010000027.1"/>
</dbReference>
<dbReference type="AlphaFoldDB" id="A0A412IKS9"/>
<sequence length="554" mass="58020">MRLLNIMALNMFAIIGLASCGMEDDNSGSRQMGVLEVGIAVKQPASESATRASVNTSNFPVSIVGKEGTTTAGITKEYATASVVPEEIPLAVGAYTASSHTPGDMEKKMTVPYYAGSADFTVTAGVTTQTTVTCKMQNSRIQMNYNADFLATFTAWTITIDDGSETVLSYDQTDTNPAAIYWAFGDNVASMTVNFRGTTSKGTVSDSRIFTKSQAAEHYDDDSEYFTGGETLIVNMKPAVSTSGEVTGIDVGLNIIFEDHTDEVEIPVNWDKPITISEPNGTNYLANGISFAMNGTVPSDVALLMKAPSGIQNLYLQIVSDNPSFASVAGEMGLAGNGGLDLTSADASAALSSYLALPTTGITEYTLTLTNLLNLLKTYTGVHKFNLKAVDAKDNESGVTLTVRVTEAGGTTGPTLTLPADVTYGSNGTGMPASADALIGASAGLESIVVKIKGGNAAFDTILADLKMDGQSFITGVDLVDNSEFNGLLVSVDESLSAPHDGDTQYTFPIGVFFTFLNATGATDAGSAHEFNIVVTDKNGKTATGIFKVTITQE</sequence>
<gene>
    <name evidence="2" type="ORF">DWX97_07755</name>
</gene>
<feature type="chain" id="PRO_5019083221" evidence="1">
    <location>
        <begin position="19"/>
        <end position="554"/>
    </location>
</feature>
<accession>A0A412IKS9</accession>
<protein>
    <submittedName>
        <fullName evidence="2">DUF4493 domain-containing protein</fullName>
    </submittedName>
</protein>
<keyword evidence="1" id="KW-0732">Signal</keyword>
<organism evidence="2 3">
    <name type="scientific">Bacteroides cellulosilyticus</name>
    <dbReference type="NCBI Taxonomy" id="246787"/>
    <lineage>
        <taxon>Bacteria</taxon>
        <taxon>Pseudomonadati</taxon>
        <taxon>Bacteroidota</taxon>
        <taxon>Bacteroidia</taxon>
        <taxon>Bacteroidales</taxon>
        <taxon>Bacteroidaceae</taxon>
        <taxon>Bacteroides</taxon>
    </lineage>
</organism>
<evidence type="ECO:0000256" key="1">
    <source>
        <dbReference type="SAM" id="SignalP"/>
    </source>
</evidence>